<name>A0A2M4DEH7_ANODA</name>
<protein>
    <submittedName>
        <fullName evidence="1">Putative secreted protein</fullName>
    </submittedName>
</protein>
<reference evidence="1" key="1">
    <citation type="submission" date="2018-01" db="EMBL/GenBank/DDBJ databases">
        <title>An insight into the sialome of Amazonian anophelines.</title>
        <authorList>
            <person name="Ribeiro J.M."/>
            <person name="Scarpassa V."/>
            <person name="Calvo E."/>
        </authorList>
    </citation>
    <scope>NUCLEOTIDE SEQUENCE</scope>
</reference>
<proteinExistence type="predicted"/>
<dbReference type="EMBL" id="GGFL01011721">
    <property type="protein sequence ID" value="MBW75899.1"/>
    <property type="molecule type" value="Transcribed_RNA"/>
</dbReference>
<evidence type="ECO:0000313" key="1">
    <source>
        <dbReference type="EMBL" id="MBW75899.1"/>
    </source>
</evidence>
<accession>A0A2M4DEH7</accession>
<dbReference type="AlphaFoldDB" id="A0A2M4DEH7"/>
<sequence>MAPEVHTLSLSLCLSRSFGVFCDAHTLFGMLALSHALVIGKLERYKNWISCQKLANPVFSPGLQFAVNVLRCTFELNCWPTNYHHLAMDSAH</sequence>
<organism evidence="1">
    <name type="scientific">Anopheles darlingi</name>
    <name type="common">Mosquito</name>
    <dbReference type="NCBI Taxonomy" id="43151"/>
    <lineage>
        <taxon>Eukaryota</taxon>
        <taxon>Metazoa</taxon>
        <taxon>Ecdysozoa</taxon>
        <taxon>Arthropoda</taxon>
        <taxon>Hexapoda</taxon>
        <taxon>Insecta</taxon>
        <taxon>Pterygota</taxon>
        <taxon>Neoptera</taxon>
        <taxon>Endopterygota</taxon>
        <taxon>Diptera</taxon>
        <taxon>Nematocera</taxon>
        <taxon>Culicoidea</taxon>
        <taxon>Culicidae</taxon>
        <taxon>Anophelinae</taxon>
        <taxon>Anopheles</taxon>
    </lineage>
</organism>